<feature type="region of interest" description="Disordered" evidence="8">
    <location>
        <begin position="1"/>
        <end position="90"/>
    </location>
</feature>
<evidence type="ECO:0000256" key="9">
    <source>
        <dbReference type="SAM" id="Phobius"/>
    </source>
</evidence>
<gene>
    <name evidence="12" type="primary">LITAFD</name>
</gene>
<feature type="compositionally biased region" description="Pro residues" evidence="8">
    <location>
        <begin position="74"/>
        <end position="90"/>
    </location>
</feature>
<evidence type="ECO:0000313" key="12">
    <source>
        <dbReference type="RefSeq" id="XP_026898793.2"/>
    </source>
</evidence>
<dbReference type="GO" id="GO:0001817">
    <property type="term" value="P:regulation of cytokine production"/>
    <property type="evidence" value="ECO:0007669"/>
    <property type="project" value="TreeGrafter"/>
</dbReference>
<sequence length="186" mass="20248">MHITMAVPPEPGPGRGTRQAGTLAQGHPGLAMGTPDMRSAAQSLEPAAAGIPLLEQNTSRTPRWNHPQERPRPRPPPPPGPWPPRVQGPPPIYVQGPPAIHPALFTRMPRMGPAIPVQSICHYCGNRIITVTTPVPGVLTWLLCTGLFVLGCFLGCCFLPFCMDSLMDVKHTCPVCQQELFCYHRL</sequence>
<dbReference type="AlphaFoldDB" id="A0A6J1Y1Z0"/>
<keyword evidence="11" id="KW-1185">Reference proteome</keyword>
<dbReference type="RefSeq" id="XP_026898793.2">
    <property type="nucleotide sequence ID" value="XM_027042992.2"/>
</dbReference>
<evidence type="ECO:0000256" key="1">
    <source>
        <dbReference type="ARBA" id="ARBA00004125"/>
    </source>
</evidence>
<proteinExistence type="inferred from homology"/>
<evidence type="ECO:0000259" key="10">
    <source>
        <dbReference type="PROSITE" id="PS51837"/>
    </source>
</evidence>
<dbReference type="GO" id="GO:0098560">
    <property type="term" value="C:cytoplasmic side of late endosome membrane"/>
    <property type="evidence" value="ECO:0007669"/>
    <property type="project" value="TreeGrafter"/>
</dbReference>
<evidence type="ECO:0000256" key="3">
    <source>
        <dbReference type="ARBA" id="ARBA00004630"/>
    </source>
</evidence>
<keyword evidence="9" id="KW-0812">Transmembrane</keyword>
<evidence type="ECO:0000256" key="6">
    <source>
        <dbReference type="ARBA" id="ARBA00022833"/>
    </source>
</evidence>
<dbReference type="GeneID" id="113594795"/>
<evidence type="ECO:0000256" key="7">
    <source>
        <dbReference type="ARBA" id="ARBA00023136"/>
    </source>
</evidence>
<comment type="similarity">
    <text evidence="4">Belongs to the CDIP1/LITAF family.</text>
</comment>
<keyword evidence="6" id="KW-0862">Zinc</keyword>
<dbReference type="Proteomes" id="UP001652583">
    <property type="component" value="Chromosome E3"/>
</dbReference>
<accession>A0A6J1Y1Z0</accession>
<feature type="transmembrane region" description="Helical" evidence="9">
    <location>
        <begin position="138"/>
        <end position="161"/>
    </location>
</feature>
<dbReference type="PANTHER" id="PTHR23292">
    <property type="entry name" value="LIPOPOLYSACCHARIDE-INDUCED TUMOR NECROSIS FACTOR-ALPHA FACTOR"/>
    <property type="match status" value="1"/>
</dbReference>
<dbReference type="Pfam" id="PF10601">
    <property type="entry name" value="zf-LITAF-like"/>
    <property type="match status" value="1"/>
</dbReference>
<organism evidence="11 12">
    <name type="scientific">Acinonyx jubatus</name>
    <name type="common">Cheetah</name>
    <dbReference type="NCBI Taxonomy" id="32536"/>
    <lineage>
        <taxon>Eukaryota</taxon>
        <taxon>Metazoa</taxon>
        <taxon>Chordata</taxon>
        <taxon>Craniata</taxon>
        <taxon>Vertebrata</taxon>
        <taxon>Euteleostomi</taxon>
        <taxon>Mammalia</taxon>
        <taxon>Eutheria</taxon>
        <taxon>Laurasiatheria</taxon>
        <taxon>Carnivora</taxon>
        <taxon>Feliformia</taxon>
        <taxon>Felidae</taxon>
        <taxon>Felinae</taxon>
        <taxon>Acinonyx</taxon>
    </lineage>
</organism>
<evidence type="ECO:0000256" key="8">
    <source>
        <dbReference type="SAM" id="MobiDB-lite"/>
    </source>
</evidence>
<reference evidence="12" key="1">
    <citation type="submission" date="2025-08" db="UniProtKB">
        <authorList>
            <consortium name="RefSeq"/>
        </authorList>
    </citation>
    <scope>IDENTIFICATION</scope>
    <source>
        <tissue evidence="12">Blood</tissue>
    </source>
</reference>
<comment type="subcellular location">
    <subcellularLocation>
        <location evidence="1">Endosome membrane</location>
        <topology evidence="1">Peripheral membrane protein</topology>
        <orientation evidence="1">Cytoplasmic side</orientation>
    </subcellularLocation>
    <subcellularLocation>
        <location evidence="2">Late endosome membrane</location>
    </subcellularLocation>
    <subcellularLocation>
        <location evidence="3">Lysosome membrane</location>
        <topology evidence="3">Peripheral membrane protein</topology>
        <orientation evidence="3">Cytoplasmic side</orientation>
    </subcellularLocation>
</comment>
<evidence type="ECO:0000256" key="2">
    <source>
        <dbReference type="ARBA" id="ARBA00004414"/>
    </source>
</evidence>
<dbReference type="KEGG" id="aju:113594795"/>
<protein>
    <submittedName>
        <fullName evidence="12">LITAF domain-containing protein isoform X1</fullName>
    </submittedName>
</protein>
<name>A0A6J1Y1Z0_ACIJB</name>
<dbReference type="PROSITE" id="PS51837">
    <property type="entry name" value="LITAF"/>
    <property type="match status" value="1"/>
</dbReference>
<dbReference type="GO" id="GO:0005634">
    <property type="term" value="C:nucleus"/>
    <property type="evidence" value="ECO:0007669"/>
    <property type="project" value="TreeGrafter"/>
</dbReference>
<keyword evidence="7 9" id="KW-0472">Membrane</keyword>
<keyword evidence="5" id="KW-0479">Metal-binding</keyword>
<keyword evidence="9" id="KW-1133">Transmembrane helix</keyword>
<evidence type="ECO:0000313" key="11">
    <source>
        <dbReference type="Proteomes" id="UP001652583"/>
    </source>
</evidence>
<dbReference type="GO" id="GO:0008270">
    <property type="term" value="F:zinc ion binding"/>
    <property type="evidence" value="ECO:0007669"/>
    <property type="project" value="TreeGrafter"/>
</dbReference>
<dbReference type="InterPro" id="IPR006629">
    <property type="entry name" value="LITAF"/>
</dbReference>
<dbReference type="GO" id="GO:0098574">
    <property type="term" value="C:cytoplasmic side of lysosomal membrane"/>
    <property type="evidence" value="ECO:0007669"/>
    <property type="project" value="TreeGrafter"/>
</dbReference>
<feature type="domain" description="LITAF" evidence="10">
    <location>
        <begin position="101"/>
        <end position="185"/>
    </location>
</feature>
<evidence type="ECO:0000256" key="5">
    <source>
        <dbReference type="ARBA" id="ARBA00022723"/>
    </source>
</evidence>
<dbReference type="PANTHER" id="PTHR23292:SF27">
    <property type="entry name" value="LITAF DOMAIN-CONTAINING PROTEIN"/>
    <property type="match status" value="1"/>
</dbReference>
<evidence type="ECO:0000256" key="4">
    <source>
        <dbReference type="ARBA" id="ARBA00005975"/>
    </source>
</evidence>
<dbReference type="InterPro" id="IPR037519">
    <property type="entry name" value="LITAF_fam"/>
</dbReference>
<dbReference type="SMART" id="SM00714">
    <property type="entry name" value="LITAF"/>
    <property type="match status" value="1"/>
</dbReference>